<accession>A0A6G1VPD7</accession>
<evidence type="ECO:0000313" key="4">
    <source>
        <dbReference type="EMBL" id="MQP14603.1"/>
    </source>
</evidence>
<evidence type="ECO:0000259" key="3">
    <source>
        <dbReference type="Pfam" id="PF12990"/>
    </source>
</evidence>
<evidence type="ECO:0000259" key="2">
    <source>
        <dbReference type="Pfam" id="PF05272"/>
    </source>
</evidence>
<dbReference type="InterPro" id="IPR007936">
    <property type="entry name" value="VapE-like_dom"/>
</dbReference>
<evidence type="ECO:0000256" key="1">
    <source>
        <dbReference type="SAM" id="Coils"/>
    </source>
</evidence>
<reference evidence="4 5" key="1">
    <citation type="submission" date="2019-09" db="EMBL/GenBank/DDBJ databases">
        <title>Distinct polysaccharide growth profiles of human intestinal Prevotella copri isolates.</title>
        <authorList>
            <person name="Fehlner-Peach H."/>
            <person name="Magnabosco C."/>
            <person name="Raghavan V."/>
            <person name="Scher J.U."/>
            <person name="Tett A."/>
            <person name="Cox L.M."/>
            <person name="Gottsegen C."/>
            <person name="Watters A."/>
            <person name="Wiltshire- Gordon J.D."/>
            <person name="Segata N."/>
            <person name="Bonneau R."/>
            <person name="Littman D.R."/>
        </authorList>
    </citation>
    <scope>NUCLEOTIDE SEQUENCE [LARGE SCALE GENOMIC DNA]</scope>
    <source>
        <strain evidence="5">iAA917</strain>
    </source>
</reference>
<sequence length="453" mass="53350">MNIKRTLKRLIDDTQYVAALEKQNDLLKENLQQEKDNLQKQKEDFRKEKEQKVADEEAQYKKRSRNYLRPIADMQKWLLENYEFRYNVITDVFEYRKKAEAEVHDSEDAIKHDFEIIDKYAINTIAIEVQEAGIFVRDHFVERLIKSKYAQPYHPIRSYINQVRGTWDGKDRIGDFLRRINHSDYCQRMGRIWLRAMVAQMAGYDEKHANSVMLTLVSTTQGMHKSTFLRSLLPNGLRDYYTDDFSLNQKGNAQRKIVEFAIINDDELDKENPKKMPLMKTLMQTMKPSFIGAYKKNFNRLPRSASFTGTSNQRELLTDRSGSRRFLILEPDGMINVDHIEHDQIYAQLLDEVEHGEPYFFSKKDEKEIQEHNQPYYIKTDLERTVASYFRAPEGGEKGEKMTADIILKKLRTMHVKGVQDITLNPFSKILTHLFGKPEHTRDGNLYLLKEVG</sequence>
<dbReference type="PANTHER" id="PTHR34985">
    <property type="entry name" value="SLR0554 PROTEIN"/>
    <property type="match status" value="1"/>
</dbReference>
<dbReference type="InterPro" id="IPR024450">
    <property type="entry name" value="DUF3874"/>
</dbReference>
<feature type="coiled-coil region" evidence="1">
    <location>
        <begin position="17"/>
        <end position="66"/>
    </location>
</feature>
<feature type="domain" description="DUF3874" evidence="3">
    <location>
        <begin position="386"/>
        <end position="448"/>
    </location>
</feature>
<dbReference type="EMBL" id="VZAH01000090">
    <property type="protein sequence ID" value="MQP14603.1"/>
    <property type="molecule type" value="Genomic_DNA"/>
</dbReference>
<dbReference type="PANTHER" id="PTHR34985:SF1">
    <property type="entry name" value="SLR0554 PROTEIN"/>
    <property type="match status" value="1"/>
</dbReference>
<feature type="domain" description="Virulence-associated protein E-like" evidence="2">
    <location>
        <begin position="163"/>
        <end position="376"/>
    </location>
</feature>
<gene>
    <name evidence="4" type="ORF">F7D25_09330</name>
</gene>
<dbReference type="Pfam" id="PF12990">
    <property type="entry name" value="DUF3874"/>
    <property type="match status" value="1"/>
</dbReference>
<protein>
    <submittedName>
        <fullName evidence="4">Uncharacterized protein</fullName>
    </submittedName>
</protein>
<dbReference type="Pfam" id="PF05272">
    <property type="entry name" value="VapE-like_dom"/>
    <property type="match status" value="1"/>
</dbReference>
<proteinExistence type="predicted"/>
<evidence type="ECO:0000313" key="5">
    <source>
        <dbReference type="Proteomes" id="UP000477980"/>
    </source>
</evidence>
<keyword evidence="1" id="KW-0175">Coiled coil</keyword>
<name>A0A6G1VPD7_9BACT</name>
<comment type="caution">
    <text evidence="4">The sequence shown here is derived from an EMBL/GenBank/DDBJ whole genome shotgun (WGS) entry which is preliminary data.</text>
</comment>
<dbReference type="OrthoDB" id="9801888at2"/>
<dbReference type="AlphaFoldDB" id="A0A6G1VPD7"/>
<dbReference type="Proteomes" id="UP000477980">
    <property type="component" value="Unassembled WGS sequence"/>
</dbReference>
<dbReference type="RefSeq" id="WP_153090505.1">
    <property type="nucleotide sequence ID" value="NZ_VZAH01000090.1"/>
</dbReference>
<organism evidence="4 5">
    <name type="scientific">Segatella copri</name>
    <dbReference type="NCBI Taxonomy" id="165179"/>
    <lineage>
        <taxon>Bacteria</taxon>
        <taxon>Pseudomonadati</taxon>
        <taxon>Bacteroidota</taxon>
        <taxon>Bacteroidia</taxon>
        <taxon>Bacteroidales</taxon>
        <taxon>Prevotellaceae</taxon>
        <taxon>Segatella</taxon>
    </lineage>
</organism>